<reference evidence="3" key="2">
    <citation type="submission" date="2015-01" db="EMBL/GenBank/DDBJ databases">
        <title>Evolutionary Origins and Diversification of the Mycorrhizal Mutualists.</title>
        <authorList>
            <consortium name="DOE Joint Genome Institute"/>
            <consortium name="Mycorrhizal Genomics Consortium"/>
            <person name="Kohler A."/>
            <person name="Kuo A."/>
            <person name="Nagy L.G."/>
            <person name="Floudas D."/>
            <person name="Copeland A."/>
            <person name="Barry K.W."/>
            <person name="Cichocki N."/>
            <person name="Veneault-Fourrey C."/>
            <person name="LaButti K."/>
            <person name="Lindquist E.A."/>
            <person name="Lipzen A."/>
            <person name="Lundell T."/>
            <person name="Morin E."/>
            <person name="Murat C."/>
            <person name="Riley R."/>
            <person name="Ohm R."/>
            <person name="Sun H."/>
            <person name="Tunlid A."/>
            <person name="Henrissat B."/>
            <person name="Grigoriev I.V."/>
            <person name="Hibbett D.S."/>
            <person name="Martin F."/>
        </authorList>
    </citation>
    <scope>NUCLEOTIDE SEQUENCE [LARGE SCALE GENOMIC DNA]</scope>
    <source>
        <strain evidence="3">MUT 4182</strain>
    </source>
</reference>
<dbReference type="OrthoDB" id="3335814at2759"/>
<dbReference type="Proteomes" id="UP000054248">
    <property type="component" value="Unassembled WGS sequence"/>
</dbReference>
<evidence type="ECO:0000313" key="2">
    <source>
        <dbReference type="EMBL" id="KIO23411.1"/>
    </source>
</evidence>
<sequence length="469" mass="52014">MAVTAQKKAVTNHAKAPTGSPSESANEWSLAPGGYGPMGGGIIKTKRLLTLAFDDKEAVWSLPETFGEVAEIARNWIQPPEGARFDFRIPSEYASVLASRLVHGPYLSIVNEETYQIAIDRMQVIRIEIVSDAPPPPEEEPSPPPPPPPVFEMPCEFDLELSPGHRVALGTICNSEDLDMSRAEDGTLVDGSFWGCLKITHTDDEHTMEFKGTRLTPSPPSSTSLALPLPTELVMDQRTVERLALASRPSTVKSTIRIFSPKEDNVEIGIYFSPMWSLTSSFPPAEREGEQKCKWTVKTKSGGVIEHLGTSVVMSELFYEATPDTSVISLTRFITSSNSYAMPLPSFMVHLAKILDSLGLSMTARSSFLSNNFPAFSLHRNIAFRFMPPKNINRAIELWCTHTVPITWTRIFFMWRGVSDDELASSFISAGMGEKEANEKDWKEVIEYKEEASDRELFSVLEVSAIECV</sequence>
<proteinExistence type="predicted"/>
<reference evidence="2 3" key="1">
    <citation type="submission" date="2014-04" db="EMBL/GenBank/DDBJ databases">
        <authorList>
            <consortium name="DOE Joint Genome Institute"/>
            <person name="Kuo A."/>
            <person name="Girlanda M."/>
            <person name="Perotto S."/>
            <person name="Kohler A."/>
            <person name="Nagy L.G."/>
            <person name="Floudas D."/>
            <person name="Copeland A."/>
            <person name="Barry K.W."/>
            <person name="Cichocki N."/>
            <person name="Veneault-Fourrey C."/>
            <person name="LaButti K."/>
            <person name="Lindquist E.A."/>
            <person name="Lipzen A."/>
            <person name="Lundell T."/>
            <person name="Morin E."/>
            <person name="Murat C."/>
            <person name="Sun H."/>
            <person name="Tunlid A."/>
            <person name="Henrissat B."/>
            <person name="Grigoriev I.V."/>
            <person name="Hibbett D.S."/>
            <person name="Martin F."/>
            <person name="Nordberg H.P."/>
            <person name="Cantor M.N."/>
            <person name="Hua S.X."/>
        </authorList>
    </citation>
    <scope>NUCLEOTIDE SEQUENCE [LARGE SCALE GENOMIC DNA]</scope>
    <source>
        <strain evidence="2 3">MUT 4182</strain>
    </source>
</reference>
<dbReference type="HOGENOM" id="CLU_046301_0_0_1"/>
<accession>A0A0C3QD26</accession>
<dbReference type="EMBL" id="KN823085">
    <property type="protein sequence ID" value="KIO23411.1"/>
    <property type="molecule type" value="Genomic_DNA"/>
</dbReference>
<organism evidence="2 3">
    <name type="scientific">Tulasnella calospora MUT 4182</name>
    <dbReference type="NCBI Taxonomy" id="1051891"/>
    <lineage>
        <taxon>Eukaryota</taxon>
        <taxon>Fungi</taxon>
        <taxon>Dikarya</taxon>
        <taxon>Basidiomycota</taxon>
        <taxon>Agaricomycotina</taxon>
        <taxon>Agaricomycetes</taxon>
        <taxon>Cantharellales</taxon>
        <taxon>Tulasnellaceae</taxon>
        <taxon>Tulasnella</taxon>
    </lineage>
</organism>
<gene>
    <name evidence="2" type="ORF">M407DRAFT_78056</name>
</gene>
<evidence type="ECO:0000256" key="1">
    <source>
        <dbReference type="SAM" id="MobiDB-lite"/>
    </source>
</evidence>
<keyword evidence="3" id="KW-1185">Reference proteome</keyword>
<dbReference type="AlphaFoldDB" id="A0A0C3QD26"/>
<evidence type="ECO:0000313" key="3">
    <source>
        <dbReference type="Proteomes" id="UP000054248"/>
    </source>
</evidence>
<feature type="region of interest" description="Disordered" evidence="1">
    <location>
        <begin position="1"/>
        <end position="28"/>
    </location>
</feature>
<protein>
    <submittedName>
        <fullName evidence="2">Uncharacterized protein</fullName>
    </submittedName>
</protein>
<dbReference type="STRING" id="1051891.A0A0C3QD26"/>
<name>A0A0C3QD26_9AGAM</name>